<sequence>MTRVTGARWAVEECFQTAKGECGLDDYQVRRYDGWHQHMTLAMSAHACLTVLRARELDAGKAETDPPASSRSASPSSDT</sequence>
<evidence type="ECO:0008006" key="4">
    <source>
        <dbReference type="Google" id="ProtNLM"/>
    </source>
</evidence>
<gene>
    <name evidence="2" type="ORF">GCM10022207_84550</name>
</gene>
<name>A0ABP7LME5_9ACTN</name>
<comment type="caution">
    <text evidence="2">The sequence shown here is derived from an EMBL/GenBank/DDBJ whole genome shotgun (WGS) entry which is preliminary data.</text>
</comment>
<evidence type="ECO:0000313" key="2">
    <source>
        <dbReference type="EMBL" id="GAA3902573.1"/>
    </source>
</evidence>
<dbReference type="InterPro" id="IPR039365">
    <property type="entry name" value="IS701-like"/>
</dbReference>
<evidence type="ECO:0000313" key="3">
    <source>
        <dbReference type="Proteomes" id="UP001501563"/>
    </source>
</evidence>
<protein>
    <recommendedName>
        <fullName evidence="4">Transposase</fullName>
    </recommendedName>
</protein>
<organism evidence="2 3">
    <name type="scientific">Streptomyces lannensis</name>
    <dbReference type="NCBI Taxonomy" id="766498"/>
    <lineage>
        <taxon>Bacteria</taxon>
        <taxon>Bacillati</taxon>
        <taxon>Actinomycetota</taxon>
        <taxon>Actinomycetes</taxon>
        <taxon>Kitasatosporales</taxon>
        <taxon>Streptomycetaceae</taxon>
        <taxon>Streptomyces</taxon>
    </lineage>
</organism>
<dbReference type="SUPFAM" id="SSF53098">
    <property type="entry name" value="Ribonuclease H-like"/>
    <property type="match status" value="1"/>
</dbReference>
<dbReference type="EMBL" id="BAAAZA010000051">
    <property type="protein sequence ID" value="GAA3902573.1"/>
    <property type="molecule type" value="Genomic_DNA"/>
</dbReference>
<feature type="compositionally biased region" description="Low complexity" evidence="1">
    <location>
        <begin position="66"/>
        <end position="79"/>
    </location>
</feature>
<dbReference type="PANTHER" id="PTHR33627">
    <property type="entry name" value="TRANSPOSASE"/>
    <property type="match status" value="1"/>
</dbReference>
<dbReference type="Proteomes" id="UP001501563">
    <property type="component" value="Unassembled WGS sequence"/>
</dbReference>
<feature type="region of interest" description="Disordered" evidence="1">
    <location>
        <begin position="59"/>
        <end position="79"/>
    </location>
</feature>
<evidence type="ECO:0000256" key="1">
    <source>
        <dbReference type="SAM" id="MobiDB-lite"/>
    </source>
</evidence>
<reference evidence="3" key="1">
    <citation type="journal article" date="2019" name="Int. J. Syst. Evol. Microbiol.">
        <title>The Global Catalogue of Microorganisms (GCM) 10K type strain sequencing project: providing services to taxonomists for standard genome sequencing and annotation.</title>
        <authorList>
            <consortium name="The Broad Institute Genomics Platform"/>
            <consortium name="The Broad Institute Genome Sequencing Center for Infectious Disease"/>
            <person name="Wu L."/>
            <person name="Ma J."/>
        </authorList>
    </citation>
    <scope>NUCLEOTIDE SEQUENCE [LARGE SCALE GENOMIC DNA]</scope>
    <source>
        <strain evidence="3">JCM 16578</strain>
    </source>
</reference>
<accession>A0ABP7LME5</accession>
<dbReference type="InterPro" id="IPR012337">
    <property type="entry name" value="RNaseH-like_sf"/>
</dbReference>
<keyword evidence="3" id="KW-1185">Reference proteome</keyword>
<proteinExistence type="predicted"/>
<dbReference type="PANTHER" id="PTHR33627:SF1">
    <property type="entry name" value="TRANSPOSASE"/>
    <property type="match status" value="1"/>
</dbReference>